<accession>A0A5B7YD70</accession>
<protein>
    <submittedName>
        <fullName evidence="3">Uncharacterized protein</fullName>
    </submittedName>
</protein>
<dbReference type="EMBL" id="CP039852">
    <property type="protein sequence ID" value="QCZ93226.1"/>
    <property type="molecule type" value="Genomic_DNA"/>
</dbReference>
<dbReference type="KEGG" id="salk:FBQ74_06880"/>
<evidence type="ECO:0000256" key="2">
    <source>
        <dbReference type="SAM" id="SignalP"/>
    </source>
</evidence>
<feature type="signal peptide" evidence="2">
    <location>
        <begin position="1"/>
        <end position="22"/>
    </location>
</feature>
<sequence length="69" mass="7062">MKKLIRIAAVIGTGLLSFCASAQGLADTSTSFSMKTVCEAFPHTCGASPSGDGFGSELPKDPPKDDPDS</sequence>
<feature type="chain" id="PRO_5022699164" evidence="2">
    <location>
        <begin position="23"/>
        <end position="69"/>
    </location>
</feature>
<gene>
    <name evidence="3" type="ORF">FBQ74_06880</name>
</gene>
<keyword evidence="4" id="KW-1185">Reference proteome</keyword>
<feature type="region of interest" description="Disordered" evidence="1">
    <location>
        <begin position="47"/>
        <end position="69"/>
    </location>
</feature>
<keyword evidence="2" id="KW-0732">Signal</keyword>
<evidence type="ECO:0000256" key="1">
    <source>
        <dbReference type="SAM" id="MobiDB-lite"/>
    </source>
</evidence>
<proteinExistence type="predicted"/>
<organism evidence="3 4">
    <name type="scientific">Salinimonas iocasae</name>
    <dbReference type="NCBI Taxonomy" id="2572577"/>
    <lineage>
        <taxon>Bacteria</taxon>
        <taxon>Pseudomonadati</taxon>
        <taxon>Pseudomonadota</taxon>
        <taxon>Gammaproteobacteria</taxon>
        <taxon>Alteromonadales</taxon>
        <taxon>Alteromonadaceae</taxon>
        <taxon>Alteromonas/Salinimonas group</taxon>
        <taxon>Salinimonas</taxon>
    </lineage>
</organism>
<name>A0A5B7YD70_9ALTE</name>
<feature type="compositionally biased region" description="Basic and acidic residues" evidence="1">
    <location>
        <begin position="58"/>
        <end position="69"/>
    </location>
</feature>
<reference evidence="3 4" key="1">
    <citation type="submission" date="2019-04" db="EMBL/GenBank/DDBJ databases">
        <title>Salinimonas iocasae sp. nov., a halophilic bacterium isolated from the outer tube casing of tubeworms in Okinawa Trough.</title>
        <authorList>
            <person name="Zhang H."/>
            <person name="Wang H."/>
            <person name="Li C."/>
        </authorList>
    </citation>
    <scope>NUCLEOTIDE SEQUENCE [LARGE SCALE GENOMIC DNA]</scope>
    <source>
        <strain evidence="3 4">KX18D6</strain>
    </source>
</reference>
<dbReference type="Proteomes" id="UP000304912">
    <property type="component" value="Chromosome"/>
</dbReference>
<dbReference type="AlphaFoldDB" id="A0A5B7YD70"/>
<evidence type="ECO:0000313" key="4">
    <source>
        <dbReference type="Proteomes" id="UP000304912"/>
    </source>
</evidence>
<dbReference type="RefSeq" id="WP_139755972.1">
    <property type="nucleotide sequence ID" value="NZ_CP039852.1"/>
</dbReference>
<evidence type="ECO:0000313" key="3">
    <source>
        <dbReference type="EMBL" id="QCZ93226.1"/>
    </source>
</evidence>